<comment type="cofactor">
    <cofactor evidence="1 6">
        <name>pyridoxal 5'-phosphate</name>
        <dbReference type="ChEBI" id="CHEBI:597326"/>
    </cofactor>
</comment>
<evidence type="ECO:0000256" key="5">
    <source>
        <dbReference type="RuleBase" id="RU004075"/>
    </source>
</evidence>
<dbReference type="PANTHER" id="PTHR21152">
    <property type="entry name" value="AMINOTRANSFERASE CLASS V"/>
    <property type="match status" value="1"/>
</dbReference>
<evidence type="ECO:0000256" key="1">
    <source>
        <dbReference type="ARBA" id="ARBA00001933"/>
    </source>
</evidence>
<evidence type="ECO:0000256" key="2">
    <source>
        <dbReference type="ARBA" id="ARBA00022576"/>
    </source>
</evidence>
<accession>A0A9W8N025</accession>
<dbReference type="AlphaFoldDB" id="A0A9W8N025"/>
<keyword evidence="2" id="KW-0032">Aminotransferase</keyword>
<keyword evidence="9" id="KW-1185">Reference proteome</keyword>
<keyword evidence="3" id="KW-0808">Transferase</keyword>
<dbReference type="InterPro" id="IPR015421">
    <property type="entry name" value="PyrdxlP-dep_Trfase_major"/>
</dbReference>
<dbReference type="PANTHER" id="PTHR21152:SF24">
    <property type="entry name" value="ALANINE--GLYOXYLATE AMINOTRANSFERASE 1"/>
    <property type="match status" value="1"/>
</dbReference>
<dbReference type="GO" id="GO:0004760">
    <property type="term" value="F:L-serine-pyruvate transaminase activity"/>
    <property type="evidence" value="ECO:0007669"/>
    <property type="project" value="TreeGrafter"/>
</dbReference>
<comment type="caution">
    <text evidence="8">The sequence shown here is derived from an EMBL/GenBank/DDBJ whole genome shotgun (WGS) entry which is preliminary data.</text>
</comment>
<dbReference type="InterPro" id="IPR015422">
    <property type="entry name" value="PyrdxlP-dep_Trfase_small"/>
</dbReference>
<evidence type="ECO:0000313" key="8">
    <source>
        <dbReference type="EMBL" id="KAJ3515988.1"/>
    </source>
</evidence>
<dbReference type="InterPro" id="IPR000192">
    <property type="entry name" value="Aminotrans_V_dom"/>
</dbReference>
<dbReference type="OrthoDB" id="7403325at2759"/>
<evidence type="ECO:0000259" key="7">
    <source>
        <dbReference type="Pfam" id="PF00266"/>
    </source>
</evidence>
<keyword evidence="4" id="KW-0663">Pyridoxal phosphate</keyword>
<dbReference type="SUPFAM" id="SSF53383">
    <property type="entry name" value="PLP-dependent transferases"/>
    <property type="match status" value="1"/>
</dbReference>
<dbReference type="PROSITE" id="PS00595">
    <property type="entry name" value="AA_TRANSFER_CLASS_5"/>
    <property type="match status" value="1"/>
</dbReference>
<organism evidence="8 9">
    <name type="scientific">Agrocybe chaxingu</name>
    <dbReference type="NCBI Taxonomy" id="84603"/>
    <lineage>
        <taxon>Eukaryota</taxon>
        <taxon>Fungi</taxon>
        <taxon>Dikarya</taxon>
        <taxon>Basidiomycota</taxon>
        <taxon>Agaricomycotina</taxon>
        <taxon>Agaricomycetes</taxon>
        <taxon>Agaricomycetidae</taxon>
        <taxon>Agaricales</taxon>
        <taxon>Agaricineae</taxon>
        <taxon>Strophariaceae</taxon>
        <taxon>Agrocybe</taxon>
    </lineage>
</organism>
<name>A0A9W8N025_9AGAR</name>
<gene>
    <name evidence="8" type="ORF">NLJ89_g1415</name>
</gene>
<dbReference type="Gene3D" id="3.40.640.10">
    <property type="entry name" value="Type I PLP-dependent aspartate aminotransferase-like (Major domain)"/>
    <property type="match status" value="1"/>
</dbReference>
<sequence length="531" mass="57852">MSSAAGKKLLAIPGPIELSPTVQHTLGLPPLSHVGPEFVKIFREAIGMTRWAHSFSTLDLPPSFAWRLRSNRKPEAQVVRTSHAGSQAFILAGSGTLGWDQVGANLIEKGDNALVLHTGYFGDGFRDCLQTYGAKVDVVHSPLGGTVRIEDVKRALRNKQYKLVTITHVDTSTSVLSDAQAISECVRRVSPNTLIVLDAVCSLASEDVRTDDWGLDIVLSASQKGLGAPPGLSILVASSRAIGVWEERERRGVKSGSYYSSWEKWLPIMRAYDQGKPAYFGTPAVNLLRAYHASLLEITQGQISLDERLALHKQASGRVKAAAERLGMVQVAKETKGRAHGMTALYVPPGSGLMAADVLPLVGKRGVVMAGGLVAEIKERYIRVGRYGLECLVEEGVVVMVEVVEEGVGVEEEVEERTGAAGEEDGNDPGSGRGRLVLVLIIRCSLQLLWQWKRRLLLLDLTLSSSPNLNRFPNFLDHLRLPLVFGKQLDALSATNCPERLAPVAFALALSCHALLRQPRPLHPRRHRPRP</sequence>
<dbReference type="InterPro" id="IPR020578">
    <property type="entry name" value="Aminotrans_V_PyrdxlP_BS"/>
</dbReference>
<evidence type="ECO:0000256" key="4">
    <source>
        <dbReference type="ARBA" id="ARBA00022898"/>
    </source>
</evidence>
<dbReference type="GO" id="GO:0008453">
    <property type="term" value="F:alanine-glyoxylate transaminase activity"/>
    <property type="evidence" value="ECO:0007669"/>
    <property type="project" value="TreeGrafter"/>
</dbReference>
<dbReference type="Pfam" id="PF00266">
    <property type="entry name" value="Aminotran_5"/>
    <property type="match status" value="1"/>
</dbReference>
<evidence type="ECO:0000256" key="6">
    <source>
        <dbReference type="RuleBase" id="RU004504"/>
    </source>
</evidence>
<dbReference type="InterPro" id="IPR015424">
    <property type="entry name" value="PyrdxlP-dep_Trfase"/>
</dbReference>
<proteinExistence type="inferred from homology"/>
<dbReference type="Gene3D" id="3.90.1150.10">
    <property type="entry name" value="Aspartate Aminotransferase, domain 1"/>
    <property type="match status" value="1"/>
</dbReference>
<comment type="similarity">
    <text evidence="5">Belongs to the class-V pyridoxal-phosphate-dependent aminotransferase family.</text>
</comment>
<evidence type="ECO:0000256" key="3">
    <source>
        <dbReference type="ARBA" id="ARBA00022679"/>
    </source>
</evidence>
<dbReference type="Proteomes" id="UP001148786">
    <property type="component" value="Unassembled WGS sequence"/>
</dbReference>
<feature type="domain" description="Aminotransferase class V" evidence="7">
    <location>
        <begin position="99"/>
        <end position="372"/>
    </location>
</feature>
<protein>
    <recommendedName>
        <fullName evidence="7">Aminotransferase class V domain-containing protein</fullName>
    </recommendedName>
</protein>
<evidence type="ECO:0000313" key="9">
    <source>
        <dbReference type="Proteomes" id="UP001148786"/>
    </source>
</evidence>
<dbReference type="GO" id="GO:0019265">
    <property type="term" value="P:glycine biosynthetic process, by transamination of glyoxylate"/>
    <property type="evidence" value="ECO:0007669"/>
    <property type="project" value="TreeGrafter"/>
</dbReference>
<reference evidence="8" key="1">
    <citation type="submission" date="2022-07" db="EMBL/GenBank/DDBJ databases">
        <title>Genome Sequence of Agrocybe chaxingu.</title>
        <authorList>
            <person name="Buettner E."/>
        </authorList>
    </citation>
    <scope>NUCLEOTIDE SEQUENCE</scope>
    <source>
        <strain evidence="8">MP-N11</strain>
    </source>
</reference>
<dbReference type="GO" id="GO:0005777">
    <property type="term" value="C:peroxisome"/>
    <property type="evidence" value="ECO:0007669"/>
    <property type="project" value="TreeGrafter"/>
</dbReference>
<dbReference type="EMBL" id="JANKHO010000072">
    <property type="protein sequence ID" value="KAJ3515988.1"/>
    <property type="molecule type" value="Genomic_DNA"/>
</dbReference>